<name>A0A6D2HH69_9BRAS</name>
<dbReference type="SUPFAM" id="SSF101148">
    <property type="entry name" value="Plant invertase/pectin methylesterase inhibitor"/>
    <property type="match status" value="1"/>
</dbReference>
<dbReference type="PANTHER" id="PTHR36710:SF18">
    <property type="entry name" value="PECTINESTERASE INHIBITOR 5-RELATED"/>
    <property type="match status" value="1"/>
</dbReference>
<accession>A0A6D2HH69</accession>
<dbReference type="FunFam" id="1.20.140.40:FF:000009">
    <property type="entry name" value="Invertase/pectin methylesterase inhibitor family protein"/>
    <property type="match status" value="1"/>
</dbReference>
<dbReference type="InterPro" id="IPR052421">
    <property type="entry name" value="PCW_Enzyme_Inhibitor"/>
</dbReference>
<dbReference type="GO" id="GO:0004857">
    <property type="term" value="F:enzyme inhibitor activity"/>
    <property type="evidence" value="ECO:0007669"/>
    <property type="project" value="InterPro"/>
</dbReference>
<reference evidence="6" key="1">
    <citation type="submission" date="2020-01" db="EMBL/GenBank/DDBJ databases">
        <authorList>
            <person name="Mishra B."/>
        </authorList>
    </citation>
    <scope>NUCLEOTIDE SEQUENCE [LARGE SCALE GENOMIC DNA]</scope>
</reference>
<dbReference type="Pfam" id="PF04043">
    <property type="entry name" value="PMEI"/>
    <property type="match status" value="1"/>
</dbReference>
<organism evidence="6 7">
    <name type="scientific">Microthlaspi erraticum</name>
    <dbReference type="NCBI Taxonomy" id="1685480"/>
    <lineage>
        <taxon>Eukaryota</taxon>
        <taxon>Viridiplantae</taxon>
        <taxon>Streptophyta</taxon>
        <taxon>Embryophyta</taxon>
        <taxon>Tracheophyta</taxon>
        <taxon>Spermatophyta</taxon>
        <taxon>Magnoliopsida</taxon>
        <taxon>eudicotyledons</taxon>
        <taxon>Gunneridae</taxon>
        <taxon>Pentapetalae</taxon>
        <taxon>rosids</taxon>
        <taxon>malvids</taxon>
        <taxon>Brassicales</taxon>
        <taxon>Brassicaceae</taxon>
        <taxon>Coluteocarpeae</taxon>
        <taxon>Microthlaspi</taxon>
    </lineage>
</organism>
<evidence type="ECO:0000256" key="3">
    <source>
        <dbReference type="ARBA" id="ARBA00038471"/>
    </source>
</evidence>
<dbReference type="SMART" id="SM00856">
    <property type="entry name" value="PMEI"/>
    <property type="match status" value="1"/>
</dbReference>
<dbReference type="PANTHER" id="PTHR36710">
    <property type="entry name" value="PECTINESTERASE INHIBITOR-LIKE"/>
    <property type="match status" value="1"/>
</dbReference>
<dbReference type="InterPro" id="IPR034087">
    <property type="entry name" value="C/VIF1"/>
</dbReference>
<dbReference type="Proteomes" id="UP000467841">
    <property type="component" value="Unassembled WGS sequence"/>
</dbReference>
<proteinExistence type="inferred from homology"/>
<dbReference type="InterPro" id="IPR035513">
    <property type="entry name" value="Invertase/methylesterase_inhib"/>
</dbReference>
<sequence>MKMMMVMMMAMMMGVVAGDYVDTICKKTPDYTLCLSLLRSDPRSSTADTAGLGLILVDKIKALGTETLGQINQAYQTKPMLKRALNECTRRYKTIVDVDINTMIDAIKGNPKFAEDAVVDAGVEASICEEAFPKGQSPFTRLTTRMNNICDVTRAVVRNLL</sequence>
<evidence type="ECO:0000256" key="1">
    <source>
        <dbReference type="ARBA" id="ARBA00022729"/>
    </source>
</evidence>
<feature type="signal peptide" evidence="4">
    <location>
        <begin position="1"/>
        <end position="18"/>
    </location>
</feature>
<comment type="caution">
    <text evidence="6">The sequence shown here is derived from an EMBL/GenBank/DDBJ whole genome shotgun (WGS) entry which is preliminary data.</text>
</comment>
<keyword evidence="7" id="KW-1185">Reference proteome</keyword>
<keyword evidence="2" id="KW-1015">Disulfide bond</keyword>
<comment type="similarity">
    <text evidence="3">Belongs to the PMEI family.</text>
</comment>
<keyword evidence="1 4" id="KW-0732">Signal</keyword>
<evidence type="ECO:0000259" key="5">
    <source>
        <dbReference type="SMART" id="SM00856"/>
    </source>
</evidence>
<dbReference type="EMBL" id="CACVBM020000188">
    <property type="protein sequence ID" value="CAA7015608.1"/>
    <property type="molecule type" value="Genomic_DNA"/>
</dbReference>
<gene>
    <name evidence="6" type="ORF">MERR_LOCUS2843</name>
</gene>
<dbReference type="InterPro" id="IPR006501">
    <property type="entry name" value="Pectinesterase_inhib_dom"/>
</dbReference>
<evidence type="ECO:0000313" key="6">
    <source>
        <dbReference type="EMBL" id="CAA7015608.1"/>
    </source>
</evidence>
<evidence type="ECO:0000313" key="7">
    <source>
        <dbReference type="Proteomes" id="UP000467841"/>
    </source>
</evidence>
<feature type="domain" description="Pectinesterase inhibitor" evidence="5">
    <location>
        <begin position="16"/>
        <end position="156"/>
    </location>
</feature>
<dbReference type="Gene3D" id="1.20.140.40">
    <property type="entry name" value="Invertase/pectin methylesterase inhibitor family protein"/>
    <property type="match status" value="1"/>
</dbReference>
<evidence type="ECO:0000256" key="2">
    <source>
        <dbReference type="ARBA" id="ARBA00023157"/>
    </source>
</evidence>
<evidence type="ECO:0000256" key="4">
    <source>
        <dbReference type="SAM" id="SignalP"/>
    </source>
</evidence>
<dbReference type="AlphaFoldDB" id="A0A6D2HH69"/>
<protein>
    <recommendedName>
        <fullName evidence="5">Pectinesterase inhibitor domain-containing protein</fullName>
    </recommendedName>
</protein>
<dbReference type="NCBIfam" id="TIGR01614">
    <property type="entry name" value="PME_inhib"/>
    <property type="match status" value="1"/>
</dbReference>
<feature type="chain" id="PRO_5025593763" description="Pectinesterase inhibitor domain-containing protein" evidence="4">
    <location>
        <begin position="19"/>
        <end position="161"/>
    </location>
</feature>
<dbReference type="OrthoDB" id="1918674at2759"/>
<dbReference type="CDD" id="cd15796">
    <property type="entry name" value="CIF_like"/>
    <property type="match status" value="1"/>
</dbReference>